<gene>
    <name evidence="1" type="ordered locus">Thivi_2478</name>
</gene>
<dbReference type="EMBL" id="CP003154">
    <property type="protein sequence ID" value="AFL74418.1"/>
    <property type="molecule type" value="Genomic_DNA"/>
</dbReference>
<dbReference type="HOGENOM" id="CLU_2025706_0_0_6"/>
<dbReference type="AntiFam" id="ANF00159">
    <property type="entry name" value="Shadow ORF (opposite uvrA)"/>
</dbReference>
<evidence type="ECO:0000313" key="1">
    <source>
        <dbReference type="EMBL" id="AFL74418.1"/>
    </source>
</evidence>
<reference evidence="1 2" key="1">
    <citation type="submission" date="2012-06" db="EMBL/GenBank/DDBJ databases">
        <title>Complete sequence of Thiocystis violascens DSM 198.</title>
        <authorList>
            <consortium name="US DOE Joint Genome Institute"/>
            <person name="Lucas S."/>
            <person name="Han J."/>
            <person name="Lapidus A."/>
            <person name="Cheng J.-F."/>
            <person name="Goodwin L."/>
            <person name="Pitluck S."/>
            <person name="Peters L."/>
            <person name="Ovchinnikova G."/>
            <person name="Teshima H."/>
            <person name="Detter J.C."/>
            <person name="Han C."/>
            <person name="Tapia R."/>
            <person name="Land M."/>
            <person name="Hauser L."/>
            <person name="Kyrpides N."/>
            <person name="Ivanova N."/>
            <person name="Pagani I."/>
            <person name="Vogl K."/>
            <person name="Liu Z."/>
            <person name="Frigaard N.-U."/>
            <person name="Bryant D."/>
            <person name="Woyke T."/>
        </authorList>
    </citation>
    <scope>NUCLEOTIDE SEQUENCE [LARGE SCALE GENOMIC DNA]</scope>
    <source>
        <strain evidence="2">ATCC 17096 / DSM 198 / 6111</strain>
    </source>
</reference>
<dbReference type="Proteomes" id="UP000006062">
    <property type="component" value="Chromosome"/>
</dbReference>
<evidence type="ECO:0000313" key="2">
    <source>
        <dbReference type="Proteomes" id="UP000006062"/>
    </source>
</evidence>
<keyword evidence="2" id="KW-1185">Reference proteome</keyword>
<protein>
    <submittedName>
        <fullName evidence="1">Uncharacterized protein</fullName>
    </submittedName>
</protein>
<dbReference type="eggNOG" id="ENOG50331HW">
    <property type="taxonomic scope" value="Bacteria"/>
</dbReference>
<dbReference type="AlphaFoldDB" id="I3YBQ0"/>
<name>I3YBQ0_THIV6</name>
<accession>I3YBQ0</accession>
<proteinExistence type="predicted"/>
<dbReference type="KEGG" id="tvi:Thivi_2478"/>
<sequence length="122" mass="13074">MRPRDDLAALVAALRPQVDDPICRLDHDHGIALIAEAVQHVEQMLDIVEVQSGRRLVQDIERASGVALGKLTAELDPLGLAAGKRGGALAEPHIGQADIHQGLELAVDDRNRGEEGQRVLNG</sequence>
<organism evidence="1 2">
    <name type="scientific">Thiocystis violascens (strain ATCC 17096 / DSM 198 / 6111)</name>
    <name type="common">Chromatium violascens</name>
    <dbReference type="NCBI Taxonomy" id="765911"/>
    <lineage>
        <taxon>Bacteria</taxon>
        <taxon>Pseudomonadati</taxon>
        <taxon>Pseudomonadota</taxon>
        <taxon>Gammaproteobacteria</taxon>
        <taxon>Chromatiales</taxon>
        <taxon>Chromatiaceae</taxon>
        <taxon>Thiocystis</taxon>
    </lineage>
</organism>